<gene>
    <name evidence="3" type="ORF">BABINDRAFT_160689</name>
</gene>
<dbReference type="InterPro" id="IPR050268">
    <property type="entry name" value="NADH-dep_flavin_reductase"/>
</dbReference>
<proteinExistence type="predicted"/>
<dbReference type="Proteomes" id="UP000094336">
    <property type="component" value="Unassembled WGS sequence"/>
</dbReference>
<dbReference type="InterPro" id="IPR002563">
    <property type="entry name" value="Flavin_Rdtase-like_dom"/>
</dbReference>
<keyword evidence="1" id="KW-0560">Oxidoreductase</keyword>
<dbReference type="GeneID" id="30146240"/>
<dbReference type="STRING" id="984486.A0A1E3QUI1"/>
<dbReference type="AlphaFoldDB" id="A0A1E3QUI1"/>
<evidence type="ECO:0000256" key="1">
    <source>
        <dbReference type="ARBA" id="ARBA00023002"/>
    </source>
</evidence>
<keyword evidence="4" id="KW-1185">Reference proteome</keyword>
<dbReference type="EMBL" id="KV454428">
    <property type="protein sequence ID" value="ODQ81330.1"/>
    <property type="molecule type" value="Genomic_DNA"/>
</dbReference>
<dbReference type="Pfam" id="PF01613">
    <property type="entry name" value="Flavin_Reduct"/>
    <property type="match status" value="1"/>
</dbReference>
<dbReference type="RefSeq" id="XP_018986658.1">
    <property type="nucleotide sequence ID" value="XM_019128387.1"/>
</dbReference>
<dbReference type="Gene3D" id="2.30.110.10">
    <property type="entry name" value="Electron Transport, Fmn-binding Protein, Chain A"/>
    <property type="match status" value="1"/>
</dbReference>
<evidence type="ECO:0000313" key="4">
    <source>
        <dbReference type="Proteomes" id="UP000094336"/>
    </source>
</evidence>
<reference evidence="4" key="1">
    <citation type="submission" date="2016-05" db="EMBL/GenBank/DDBJ databases">
        <title>Comparative genomics of biotechnologically important yeasts.</title>
        <authorList>
            <consortium name="DOE Joint Genome Institute"/>
            <person name="Riley R."/>
            <person name="Haridas S."/>
            <person name="Wolfe K.H."/>
            <person name="Lopes M.R."/>
            <person name="Hittinger C.T."/>
            <person name="Goker M."/>
            <person name="Salamov A."/>
            <person name="Wisecaver J."/>
            <person name="Long T.M."/>
            <person name="Aerts A.L."/>
            <person name="Barry K."/>
            <person name="Choi C."/>
            <person name="Clum A."/>
            <person name="Coughlan A.Y."/>
            <person name="Deshpande S."/>
            <person name="Douglass A.P."/>
            <person name="Hanson S.J."/>
            <person name="Klenk H.-P."/>
            <person name="Labutti K."/>
            <person name="Lapidus A."/>
            <person name="Lindquist E."/>
            <person name="Lipzen A."/>
            <person name="Meier-Kolthoff J.P."/>
            <person name="Ohm R.A."/>
            <person name="Otillar R.P."/>
            <person name="Pangilinan J."/>
            <person name="Peng Y."/>
            <person name="Rokas A."/>
            <person name="Rosa C.A."/>
            <person name="Scheuner C."/>
            <person name="Sibirny A.A."/>
            <person name="Slot J.C."/>
            <person name="Stielow J.B."/>
            <person name="Sun H."/>
            <person name="Kurtzman C.P."/>
            <person name="Blackwell M."/>
            <person name="Grigoriev I.V."/>
            <person name="Jeffries T.W."/>
        </authorList>
    </citation>
    <scope>NUCLEOTIDE SEQUENCE [LARGE SCALE GENOMIC DNA]</scope>
    <source>
        <strain evidence="4">NRRL Y-12698</strain>
    </source>
</reference>
<dbReference type="PANTHER" id="PTHR30466">
    <property type="entry name" value="FLAVIN REDUCTASE"/>
    <property type="match status" value="1"/>
</dbReference>
<dbReference type="OrthoDB" id="2015405at2759"/>
<sequence>MNATNSLAMILTAPFAGRADPNTFHGMTISSVCSLSADPPLIQFNLHLPSFTSHQLHSHETFAIHLLPPTQKSVELARLFSNGVKRNKVTHQFEKTAPFKHLVEGKDWELAFELGPENIPVLSHSERIFICRKKEVFTVGDHEIWVGEVQDIKCHEAFHDKNKTGGLLFFNRGFHIIGERLVEQK</sequence>
<accession>A0A1E3QUI1</accession>
<organism evidence="3 4">
    <name type="scientific">Babjeviella inositovora NRRL Y-12698</name>
    <dbReference type="NCBI Taxonomy" id="984486"/>
    <lineage>
        <taxon>Eukaryota</taxon>
        <taxon>Fungi</taxon>
        <taxon>Dikarya</taxon>
        <taxon>Ascomycota</taxon>
        <taxon>Saccharomycotina</taxon>
        <taxon>Pichiomycetes</taxon>
        <taxon>Serinales incertae sedis</taxon>
        <taxon>Babjeviella</taxon>
    </lineage>
</organism>
<dbReference type="SUPFAM" id="SSF50475">
    <property type="entry name" value="FMN-binding split barrel"/>
    <property type="match status" value="1"/>
</dbReference>
<evidence type="ECO:0000313" key="3">
    <source>
        <dbReference type="EMBL" id="ODQ81330.1"/>
    </source>
</evidence>
<feature type="domain" description="Flavin reductase like" evidence="2">
    <location>
        <begin position="1"/>
        <end position="176"/>
    </location>
</feature>
<dbReference type="GO" id="GO:0010181">
    <property type="term" value="F:FMN binding"/>
    <property type="evidence" value="ECO:0007669"/>
    <property type="project" value="InterPro"/>
</dbReference>
<dbReference type="GO" id="GO:0042602">
    <property type="term" value="F:riboflavin reductase (NADPH) activity"/>
    <property type="evidence" value="ECO:0007669"/>
    <property type="project" value="TreeGrafter"/>
</dbReference>
<name>A0A1E3QUI1_9ASCO</name>
<dbReference type="PANTHER" id="PTHR30466:SF1">
    <property type="entry name" value="FMN REDUCTASE (NADH) RUTF"/>
    <property type="match status" value="1"/>
</dbReference>
<dbReference type="SMART" id="SM00903">
    <property type="entry name" value="Flavin_Reduct"/>
    <property type="match status" value="1"/>
</dbReference>
<protein>
    <recommendedName>
        <fullName evidence="2">Flavin reductase like domain-containing protein</fullName>
    </recommendedName>
</protein>
<dbReference type="InterPro" id="IPR012349">
    <property type="entry name" value="Split_barrel_FMN-bd"/>
</dbReference>
<evidence type="ECO:0000259" key="2">
    <source>
        <dbReference type="SMART" id="SM00903"/>
    </source>
</evidence>